<evidence type="ECO:0000256" key="4">
    <source>
        <dbReference type="ARBA" id="ARBA00022692"/>
    </source>
</evidence>
<dbReference type="InterPro" id="IPR003524">
    <property type="entry name" value="PNAcMuramoyl-5peptid_Trfase"/>
</dbReference>
<dbReference type="AlphaFoldDB" id="A0A410PWP7"/>
<evidence type="ECO:0000256" key="8">
    <source>
        <dbReference type="NCBIfam" id="TIGR00445"/>
    </source>
</evidence>
<comment type="pathway">
    <text evidence="7">Cell wall biogenesis; peptidoglycan biosynthesis.</text>
</comment>
<dbReference type="NCBIfam" id="TIGR00445">
    <property type="entry name" value="mraY"/>
    <property type="match status" value="1"/>
</dbReference>
<evidence type="ECO:0000256" key="2">
    <source>
        <dbReference type="ARBA" id="ARBA00005583"/>
    </source>
</evidence>
<dbReference type="GO" id="GO:0046872">
    <property type="term" value="F:metal ion binding"/>
    <property type="evidence" value="ECO:0007669"/>
    <property type="project" value="UniProtKB-KW"/>
</dbReference>
<keyword evidence="7" id="KW-0961">Cell wall biogenesis/degradation</keyword>
<dbReference type="InterPro" id="IPR000715">
    <property type="entry name" value="Glycosyl_transferase_4"/>
</dbReference>
<feature type="transmembrane region" description="Helical" evidence="7">
    <location>
        <begin position="77"/>
        <end position="97"/>
    </location>
</feature>
<keyword evidence="7 9" id="KW-0460">Magnesium</keyword>
<evidence type="ECO:0000256" key="5">
    <source>
        <dbReference type="ARBA" id="ARBA00022989"/>
    </source>
</evidence>
<evidence type="ECO:0000256" key="3">
    <source>
        <dbReference type="ARBA" id="ARBA00022679"/>
    </source>
</evidence>
<organism evidence="10 11">
    <name type="scientific">Aminipila luticellarii</name>
    <dbReference type="NCBI Taxonomy" id="2507160"/>
    <lineage>
        <taxon>Bacteria</taxon>
        <taxon>Bacillati</taxon>
        <taxon>Bacillota</taxon>
        <taxon>Clostridia</taxon>
        <taxon>Peptostreptococcales</taxon>
        <taxon>Anaerovoracaceae</taxon>
        <taxon>Aminipila</taxon>
    </lineage>
</organism>
<comment type="catalytic activity">
    <reaction evidence="7">
        <text>UDP-N-acetyl-alpha-D-muramoyl-L-alanyl-gamma-D-glutamyl-meso-2,6-diaminopimeloyl-D-alanyl-D-alanine + di-trans,octa-cis-undecaprenyl phosphate = di-trans,octa-cis-undecaprenyl diphospho-N-acetyl-alpha-D-muramoyl-L-alanyl-D-glutamyl-meso-2,6-diaminopimeloyl-D-alanyl-D-alanine + UMP</text>
        <dbReference type="Rhea" id="RHEA:28386"/>
        <dbReference type="ChEBI" id="CHEBI:57865"/>
        <dbReference type="ChEBI" id="CHEBI:60392"/>
        <dbReference type="ChEBI" id="CHEBI:61386"/>
        <dbReference type="ChEBI" id="CHEBI:61387"/>
        <dbReference type="EC" id="2.7.8.13"/>
    </reaction>
</comment>
<protein>
    <recommendedName>
        <fullName evidence="7 8">Phospho-N-acetylmuramoyl-pentapeptide-transferase</fullName>
        <ecNumber evidence="7 8">2.7.8.13</ecNumber>
    </recommendedName>
    <alternativeName>
        <fullName evidence="7">UDP-MurNAc-pentapeptide phosphotransferase</fullName>
    </alternativeName>
</protein>
<evidence type="ECO:0000256" key="1">
    <source>
        <dbReference type="ARBA" id="ARBA00004141"/>
    </source>
</evidence>
<keyword evidence="7" id="KW-0573">Peptidoglycan synthesis</keyword>
<dbReference type="PANTHER" id="PTHR22926">
    <property type="entry name" value="PHOSPHO-N-ACETYLMURAMOYL-PENTAPEPTIDE-TRANSFERASE"/>
    <property type="match status" value="1"/>
</dbReference>
<keyword evidence="7" id="KW-0131">Cell cycle</keyword>
<keyword evidence="7" id="KW-0133">Cell shape</keyword>
<comment type="cofactor">
    <cofactor evidence="7 9">
        <name>Mg(2+)</name>
        <dbReference type="ChEBI" id="CHEBI:18420"/>
    </cofactor>
</comment>
<comment type="function">
    <text evidence="7">Catalyzes the initial step of the lipid cycle reactions in the biosynthesis of the cell wall peptidoglycan: transfers peptidoglycan precursor phospho-MurNAc-pentapeptide from UDP-MurNAc-pentapeptide onto the lipid carrier undecaprenyl phosphate, yielding undecaprenyl-pyrophosphoryl-MurNAc-pentapeptide, known as lipid I.</text>
</comment>
<dbReference type="PANTHER" id="PTHR22926:SF5">
    <property type="entry name" value="PHOSPHO-N-ACETYLMURAMOYL-PENTAPEPTIDE-TRANSFERASE HOMOLOG"/>
    <property type="match status" value="1"/>
</dbReference>
<evidence type="ECO:0000256" key="6">
    <source>
        <dbReference type="ARBA" id="ARBA00023136"/>
    </source>
</evidence>
<dbReference type="GO" id="GO:0008963">
    <property type="term" value="F:phospho-N-acetylmuramoyl-pentapeptide-transferase activity"/>
    <property type="evidence" value="ECO:0007669"/>
    <property type="project" value="UniProtKB-UniRule"/>
</dbReference>
<reference evidence="10 11" key="1">
    <citation type="submission" date="2019-01" db="EMBL/GenBank/DDBJ databases">
        <title>Draft genomes of a novel of Aminipila strains.</title>
        <authorList>
            <person name="Ma S."/>
        </authorList>
    </citation>
    <scope>NUCLEOTIDE SEQUENCE [LARGE SCALE GENOMIC DNA]</scope>
    <source>
        <strain evidence="11">JN-39</strain>
    </source>
</reference>
<feature type="transmembrane region" description="Helical" evidence="7">
    <location>
        <begin position="6"/>
        <end position="28"/>
    </location>
</feature>
<accession>A0A410PWP7</accession>
<feature type="transmembrane region" description="Helical" evidence="7">
    <location>
        <begin position="253"/>
        <end position="272"/>
    </location>
</feature>
<feature type="binding site" evidence="9">
    <location>
        <position position="168"/>
    </location>
    <ligand>
        <name>Mg(2+)</name>
        <dbReference type="ChEBI" id="CHEBI:18420"/>
    </ligand>
</feature>
<keyword evidence="5 7" id="KW-1133">Transmembrane helix</keyword>
<keyword evidence="6 7" id="KW-0472">Membrane</keyword>
<comment type="subcellular location">
    <subcellularLocation>
        <location evidence="7">Cell membrane</location>
        <topology evidence="7">Multi-pass membrane protein</topology>
    </subcellularLocation>
    <subcellularLocation>
        <location evidence="1">Membrane</location>
        <topology evidence="1">Multi-pass membrane protein</topology>
    </subcellularLocation>
</comment>
<dbReference type="UniPathway" id="UPA00219"/>
<keyword evidence="7" id="KW-0132">Cell division</keyword>
<feature type="transmembrane region" description="Helical" evidence="7">
    <location>
        <begin position="149"/>
        <end position="169"/>
    </location>
</feature>
<dbReference type="CDD" id="cd06852">
    <property type="entry name" value="GT_MraY"/>
    <property type="match status" value="1"/>
</dbReference>
<dbReference type="GO" id="GO:0009252">
    <property type="term" value="P:peptidoglycan biosynthetic process"/>
    <property type="evidence" value="ECO:0007669"/>
    <property type="project" value="UniProtKB-UniRule"/>
</dbReference>
<keyword evidence="7" id="KW-1003">Cell membrane</keyword>
<feature type="transmembrane region" description="Helical" evidence="7">
    <location>
        <begin position="176"/>
        <end position="195"/>
    </location>
</feature>
<dbReference type="EC" id="2.7.8.13" evidence="7 8"/>
<dbReference type="Pfam" id="PF10555">
    <property type="entry name" value="MraY_sig1"/>
    <property type="match status" value="1"/>
</dbReference>
<comment type="similarity">
    <text evidence="2 7">Belongs to the glycosyltransferase 4 family. MraY subfamily.</text>
</comment>
<feature type="transmembrane region" description="Helical" evidence="7">
    <location>
        <begin position="299"/>
        <end position="317"/>
    </location>
</feature>
<dbReference type="EMBL" id="CP035281">
    <property type="protein sequence ID" value="QAT43310.1"/>
    <property type="molecule type" value="Genomic_DNA"/>
</dbReference>
<feature type="transmembrane region" description="Helical" evidence="7">
    <location>
        <begin position="49"/>
        <end position="71"/>
    </location>
</feature>
<dbReference type="InterPro" id="IPR018480">
    <property type="entry name" value="PNAcMuramoyl-5peptid_Trfase_CS"/>
</dbReference>
<dbReference type="PROSITE" id="PS01348">
    <property type="entry name" value="MRAY_2"/>
    <property type="match status" value="1"/>
</dbReference>
<dbReference type="OrthoDB" id="9805475at2"/>
<gene>
    <name evidence="7" type="primary">mraY</name>
    <name evidence="10" type="ORF">EQM06_08815</name>
</gene>
<keyword evidence="11" id="KW-1185">Reference proteome</keyword>
<evidence type="ECO:0000256" key="9">
    <source>
        <dbReference type="PIRSR" id="PIRSR600715-1"/>
    </source>
</evidence>
<feature type="binding site" evidence="9">
    <location>
        <position position="228"/>
    </location>
    <ligand>
        <name>Mg(2+)</name>
        <dbReference type="ChEBI" id="CHEBI:18420"/>
    </ligand>
</feature>
<dbReference type="GO" id="GO:0008360">
    <property type="term" value="P:regulation of cell shape"/>
    <property type="evidence" value="ECO:0007669"/>
    <property type="project" value="UniProtKB-KW"/>
</dbReference>
<dbReference type="PROSITE" id="PS01347">
    <property type="entry name" value="MRAY_1"/>
    <property type="match status" value="1"/>
</dbReference>
<dbReference type="GO" id="GO:0051992">
    <property type="term" value="F:UDP-N-acetylmuramoyl-L-alanyl-D-glutamyl-meso-2,6-diaminopimelyl-D-alanyl-D-alanine:undecaprenyl-phosphate transferase activity"/>
    <property type="evidence" value="ECO:0007669"/>
    <property type="project" value="RHEA"/>
</dbReference>
<keyword evidence="7 9" id="KW-0479">Metal-binding</keyword>
<evidence type="ECO:0000313" key="11">
    <source>
        <dbReference type="Proteomes" id="UP000287601"/>
    </source>
</evidence>
<proteinExistence type="inferred from homology"/>
<dbReference type="HAMAP" id="MF_00038">
    <property type="entry name" value="MraY"/>
    <property type="match status" value="1"/>
</dbReference>
<dbReference type="RefSeq" id="WP_128746005.1">
    <property type="nucleotide sequence ID" value="NZ_CP035281.1"/>
</dbReference>
<sequence length="318" mass="33920">MSYLQIGILIIVAFFISLVLTYVEIPILQNLKAGQNIREEGPKAHQAKAGTPSMGGLAIIAATVITCLTSGGMSRDMGVILAAFVLFGLLGFLDDYLKVAKKQNLGLRAWQKLVLQIIIAAAVAAYQSSVSVYGTSVYIPIIDQHWDFGIWYIPFVAFVVVAMVNSVNLTDGLDGLASGVTTLVALFFAIVAVNFGINAGGIFNSALAGGCMGFLMFNKYPAKVFMGDTGSLALGGGLAAAAIIMNMELMLPIAGMLFVVEALSVMIQVVSFQTTGKRVFKMAPLHHHFELCGLKETHVVALFWAFTLICCVIGLLIL</sequence>
<dbReference type="Proteomes" id="UP000287601">
    <property type="component" value="Chromosome"/>
</dbReference>
<dbReference type="GO" id="GO:0071555">
    <property type="term" value="P:cell wall organization"/>
    <property type="evidence" value="ECO:0007669"/>
    <property type="project" value="UniProtKB-KW"/>
</dbReference>
<dbReference type="Pfam" id="PF00953">
    <property type="entry name" value="Glycos_transf_4"/>
    <property type="match status" value="1"/>
</dbReference>
<keyword evidence="3 7" id="KW-0808">Transferase</keyword>
<evidence type="ECO:0000313" key="10">
    <source>
        <dbReference type="EMBL" id="QAT43310.1"/>
    </source>
</evidence>
<name>A0A410PWP7_9FIRM</name>
<feature type="transmembrane region" description="Helical" evidence="7">
    <location>
        <begin position="109"/>
        <end position="129"/>
    </location>
</feature>
<keyword evidence="4 7" id="KW-0812">Transmembrane</keyword>
<evidence type="ECO:0000256" key="7">
    <source>
        <dbReference type="HAMAP-Rule" id="MF_00038"/>
    </source>
</evidence>
<feature type="transmembrane region" description="Helical" evidence="7">
    <location>
        <begin position="229"/>
        <end position="247"/>
    </location>
</feature>
<dbReference type="GO" id="GO:0051301">
    <property type="term" value="P:cell division"/>
    <property type="evidence" value="ECO:0007669"/>
    <property type="project" value="UniProtKB-KW"/>
</dbReference>
<dbReference type="KEGG" id="amij:EQM06_08815"/>
<dbReference type="GO" id="GO:0005886">
    <property type="term" value="C:plasma membrane"/>
    <property type="evidence" value="ECO:0007669"/>
    <property type="project" value="UniProtKB-SubCell"/>
</dbReference>